<dbReference type="InterPro" id="IPR046341">
    <property type="entry name" value="SET_dom_sf"/>
</dbReference>
<dbReference type="Gene3D" id="2.170.270.10">
    <property type="entry name" value="SET domain"/>
    <property type="match status" value="1"/>
</dbReference>
<sequence>MVATRDGNFGSLLKASESAFKLELQQLVEEVRSGVDNDSAEETQSSMSIPAQVPVNGLYHIRPLPGKGQAMVAARKIPKGTRIIAESPTITLPGNPRDSAGVLHLNQLITSQLSNLPAATRQQYHTLHNNYTAATPPIPPAIGIARTNALPFGHNSLSAGVFLHASRINHSCTHNAENTWNASLGKLTIHAIRDIEPGSEITISYVEGFKPCNQRQAHLLSAFGFRCVCERCAVTDSKRKESDERLRRLVQLEEEIGDGVGIVATPLACLRKAREMLRLLEEEGLGGATVPRVYYDAFQVAIANGDQARATVFAGRWYASRAVVEGEDSEDAAKAKEMMKKPAEHRLFGTTMKWKQAAGKVPSGLSEEAFEKWLWREKGTA</sequence>
<keyword evidence="3" id="KW-1185">Reference proteome</keyword>
<accession>A0AAJ0HAI2</accession>
<dbReference type="Pfam" id="PF00856">
    <property type="entry name" value="SET"/>
    <property type="match status" value="1"/>
</dbReference>
<dbReference type="EMBL" id="JAUIQD010000007">
    <property type="protein sequence ID" value="KAK3344533.1"/>
    <property type="molecule type" value="Genomic_DNA"/>
</dbReference>
<proteinExistence type="predicted"/>
<gene>
    <name evidence="2" type="ORF">B0T25DRAFT_464004</name>
</gene>
<evidence type="ECO:0000313" key="3">
    <source>
        <dbReference type="Proteomes" id="UP001275084"/>
    </source>
</evidence>
<reference evidence="2" key="1">
    <citation type="journal article" date="2023" name="Mol. Phylogenet. Evol.">
        <title>Genome-scale phylogeny and comparative genomics of the fungal order Sordariales.</title>
        <authorList>
            <person name="Hensen N."/>
            <person name="Bonometti L."/>
            <person name="Westerberg I."/>
            <person name="Brannstrom I.O."/>
            <person name="Guillou S."/>
            <person name="Cros-Aarteil S."/>
            <person name="Calhoun S."/>
            <person name="Haridas S."/>
            <person name="Kuo A."/>
            <person name="Mondo S."/>
            <person name="Pangilinan J."/>
            <person name="Riley R."/>
            <person name="LaButti K."/>
            <person name="Andreopoulos B."/>
            <person name="Lipzen A."/>
            <person name="Chen C."/>
            <person name="Yan M."/>
            <person name="Daum C."/>
            <person name="Ng V."/>
            <person name="Clum A."/>
            <person name="Steindorff A."/>
            <person name="Ohm R.A."/>
            <person name="Martin F."/>
            <person name="Silar P."/>
            <person name="Natvig D.O."/>
            <person name="Lalanne C."/>
            <person name="Gautier V."/>
            <person name="Ament-Velasquez S.L."/>
            <person name="Kruys A."/>
            <person name="Hutchinson M.I."/>
            <person name="Powell A.J."/>
            <person name="Barry K."/>
            <person name="Miller A.N."/>
            <person name="Grigoriev I.V."/>
            <person name="Debuchy R."/>
            <person name="Gladieux P."/>
            <person name="Hiltunen Thoren M."/>
            <person name="Johannesson H."/>
        </authorList>
    </citation>
    <scope>NUCLEOTIDE SEQUENCE</scope>
    <source>
        <strain evidence="2">CBS 955.72</strain>
    </source>
</reference>
<evidence type="ECO:0000259" key="1">
    <source>
        <dbReference type="PROSITE" id="PS50280"/>
    </source>
</evidence>
<evidence type="ECO:0000313" key="2">
    <source>
        <dbReference type="EMBL" id="KAK3344533.1"/>
    </source>
</evidence>
<dbReference type="PANTHER" id="PTHR47332:SF4">
    <property type="entry name" value="SET DOMAIN-CONTAINING PROTEIN 5"/>
    <property type="match status" value="1"/>
</dbReference>
<dbReference type="Proteomes" id="UP001275084">
    <property type="component" value="Unassembled WGS sequence"/>
</dbReference>
<organism evidence="2 3">
    <name type="scientific">Lasiosphaeria hispida</name>
    <dbReference type="NCBI Taxonomy" id="260671"/>
    <lineage>
        <taxon>Eukaryota</taxon>
        <taxon>Fungi</taxon>
        <taxon>Dikarya</taxon>
        <taxon>Ascomycota</taxon>
        <taxon>Pezizomycotina</taxon>
        <taxon>Sordariomycetes</taxon>
        <taxon>Sordariomycetidae</taxon>
        <taxon>Sordariales</taxon>
        <taxon>Lasiosphaeriaceae</taxon>
        <taxon>Lasiosphaeria</taxon>
    </lineage>
</organism>
<name>A0AAJ0HAI2_9PEZI</name>
<comment type="caution">
    <text evidence="2">The sequence shown here is derived from an EMBL/GenBank/DDBJ whole genome shotgun (WGS) entry which is preliminary data.</text>
</comment>
<dbReference type="SMART" id="SM00317">
    <property type="entry name" value="SET"/>
    <property type="match status" value="1"/>
</dbReference>
<dbReference type="AlphaFoldDB" id="A0AAJ0HAI2"/>
<dbReference type="SUPFAM" id="SSF82199">
    <property type="entry name" value="SET domain"/>
    <property type="match status" value="1"/>
</dbReference>
<dbReference type="InterPro" id="IPR053185">
    <property type="entry name" value="SET_domain_protein"/>
</dbReference>
<reference evidence="2" key="2">
    <citation type="submission" date="2023-06" db="EMBL/GenBank/DDBJ databases">
        <authorList>
            <consortium name="Lawrence Berkeley National Laboratory"/>
            <person name="Haridas S."/>
            <person name="Hensen N."/>
            <person name="Bonometti L."/>
            <person name="Westerberg I."/>
            <person name="Brannstrom I.O."/>
            <person name="Guillou S."/>
            <person name="Cros-Aarteil S."/>
            <person name="Calhoun S."/>
            <person name="Kuo A."/>
            <person name="Mondo S."/>
            <person name="Pangilinan J."/>
            <person name="Riley R."/>
            <person name="Labutti K."/>
            <person name="Andreopoulos B."/>
            <person name="Lipzen A."/>
            <person name="Chen C."/>
            <person name="Yanf M."/>
            <person name="Daum C."/>
            <person name="Ng V."/>
            <person name="Clum A."/>
            <person name="Steindorff A."/>
            <person name="Ohm R."/>
            <person name="Martin F."/>
            <person name="Silar P."/>
            <person name="Natvig D."/>
            <person name="Lalanne C."/>
            <person name="Gautier V."/>
            <person name="Ament-Velasquez S.L."/>
            <person name="Kruys A."/>
            <person name="Hutchinson M.I."/>
            <person name="Powell A.J."/>
            <person name="Barry K."/>
            <person name="Miller A.N."/>
            <person name="Grigoriev I.V."/>
            <person name="Debuchy R."/>
            <person name="Gladieux P."/>
            <person name="Thoren M.H."/>
            <person name="Johannesson H."/>
        </authorList>
    </citation>
    <scope>NUCLEOTIDE SEQUENCE</scope>
    <source>
        <strain evidence="2">CBS 955.72</strain>
    </source>
</reference>
<dbReference type="CDD" id="cd20071">
    <property type="entry name" value="SET_SMYD"/>
    <property type="match status" value="1"/>
</dbReference>
<dbReference type="InterPro" id="IPR001214">
    <property type="entry name" value="SET_dom"/>
</dbReference>
<feature type="domain" description="SET" evidence="1">
    <location>
        <begin position="53"/>
        <end position="206"/>
    </location>
</feature>
<protein>
    <recommendedName>
        <fullName evidence="1">SET domain-containing protein</fullName>
    </recommendedName>
</protein>
<dbReference type="PROSITE" id="PS50280">
    <property type="entry name" value="SET"/>
    <property type="match status" value="1"/>
</dbReference>
<dbReference type="PANTHER" id="PTHR47332">
    <property type="entry name" value="SET DOMAIN-CONTAINING PROTEIN 5"/>
    <property type="match status" value="1"/>
</dbReference>